<dbReference type="GO" id="GO:0008360">
    <property type="term" value="P:regulation of cell shape"/>
    <property type="evidence" value="ECO:0007669"/>
    <property type="project" value="UniProtKB-KW"/>
</dbReference>
<feature type="transmembrane region" description="Helical" evidence="18">
    <location>
        <begin position="114"/>
        <end position="134"/>
    </location>
</feature>
<evidence type="ECO:0000256" key="14">
    <source>
        <dbReference type="ARBA" id="ARBA00032370"/>
    </source>
</evidence>
<evidence type="ECO:0000256" key="9">
    <source>
        <dbReference type="ARBA" id="ARBA00022984"/>
    </source>
</evidence>
<proteinExistence type="predicted"/>
<dbReference type="GO" id="GO:0051301">
    <property type="term" value="P:cell division"/>
    <property type="evidence" value="ECO:0007669"/>
    <property type="project" value="UniProtKB-KW"/>
</dbReference>
<keyword evidence="6" id="KW-0808">Transferase</keyword>
<keyword evidence="12" id="KW-0131">Cell cycle</keyword>
<name>A0A6J7G5F2_9ZZZZ</name>
<evidence type="ECO:0000256" key="13">
    <source>
        <dbReference type="ARBA" id="ARBA00023316"/>
    </source>
</evidence>
<organism evidence="19">
    <name type="scientific">freshwater metagenome</name>
    <dbReference type="NCBI Taxonomy" id="449393"/>
    <lineage>
        <taxon>unclassified sequences</taxon>
        <taxon>metagenomes</taxon>
        <taxon>ecological metagenomes</taxon>
    </lineage>
</organism>
<evidence type="ECO:0000256" key="2">
    <source>
        <dbReference type="ARBA" id="ARBA00004752"/>
    </source>
</evidence>
<reference evidence="19" key="1">
    <citation type="submission" date="2020-05" db="EMBL/GenBank/DDBJ databases">
        <authorList>
            <person name="Chiriac C."/>
            <person name="Salcher M."/>
            <person name="Ghai R."/>
            <person name="Kavagutti S V."/>
        </authorList>
    </citation>
    <scope>NUCLEOTIDE SEQUENCE</scope>
</reference>
<evidence type="ECO:0000256" key="15">
    <source>
        <dbReference type="ARBA" id="ARBA00044770"/>
    </source>
</evidence>
<dbReference type="GO" id="GO:0015648">
    <property type="term" value="F:lipid-linked peptidoglycan transporter activity"/>
    <property type="evidence" value="ECO:0007669"/>
    <property type="project" value="TreeGrafter"/>
</dbReference>
<dbReference type="AlphaFoldDB" id="A0A6J7G5F2"/>
<feature type="transmembrane region" description="Helical" evidence="18">
    <location>
        <begin position="187"/>
        <end position="206"/>
    </location>
</feature>
<evidence type="ECO:0000256" key="1">
    <source>
        <dbReference type="ARBA" id="ARBA00004651"/>
    </source>
</evidence>
<dbReference type="GO" id="GO:0005886">
    <property type="term" value="C:plasma membrane"/>
    <property type="evidence" value="ECO:0007669"/>
    <property type="project" value="UniProtKB-SubCell"/>
</dbReference>
<dbReference type="Pfam" id="PF01098">
    <property type="entry name" value="FTSW_RODA_SPOVE"/>
    <property type="match status" value="1"/>
</dbReference>
<feature type="transmembrane region" description="Helical" evidence="18">
    <location>
        <begin position="146"/>
        <end position="167"/>
    </location>
</feature>
<keyword evidence="5" id="KW-0328">Glycosyltransferase</keyword>
<sequence length="440" mass="46931">MTHPPRVGPKPFVRPVPGRVQTPSIARSTGVLSPSRTSSPHSGGTSAAGLRTGDAGIRPGRPEMLRRVSLSSVFRSHSSNYYMLLGTTLLLVFIGLIMVLSASSVDSYLADSNFFGSFIRQAIYAVIGIPLMLLASRVPITFWRKWARIFVLVGIGLQLLVYTPLGIDSYGNRNWFAIGGFTAQPSEALKLALAVWLGVMLPVTMDRHGSTVRVLRPLIPAVIMLLMVLAGQDLGTVIIMALMTLAALYFAGVGWKLMMLPISLGVSGVILMSVVSANRMARILSFFGKPCLDDSGACWQPLHGTWAMASGGIFGVGLGNSRAKWSWLPAADNDYIFAIIGEELGLIGAIVVIGLFVVLTISFLRIIRSAQDPTTRIITGTIMVWLVGQAFINIAVVLNLLPVLGVPLPFVSAGGTALLASLTAVGVVLSYARAEGQKVT</sequence>
<dbReference type="InterPro" id="IPR013437">
    <property type="entry name" value="FtsW"/>
</dbReference>
<protein>
    <recommendedName>
        <fullName evidence="15">peptidoglycan glycosyltransferase</fullName>
        <ecNumber evidence="15">2.4.99.28</ecNumber>
    </recommendedName>
    <alternativeName>
        <fullName evidence="14">Peptidoglycan polymerase</fullName>
    </alternativeName>
</protein>
<keyword evidence="4" id="KW-0132">Cell division</keyword>
<evidence type="ECO:0000256" key="11">
    <source>
        <dbReference type="ARBA" id="ARBA00023136"/>
    </source>
</evidence>
<evidence type="ECO:0000256" key="3">
    <source>
        <dbReference type="ARBA" id="ARBA00022475"/>
    </source>
</evidence>
<comment type="pathway">
    <text evidence="2">Cell wall biogenesis; peptidoglycan biosynthesis.</text>
</comment>
<feature type="transmembrane region" description="Helical" evidence="18">
    <location>
        <begin position="218"/>
        <end position="251"/>
    </location>
</feature>
<keyword evidence="13" id="KW-0961">Cell wall biogenesis/degradation</keyword>
<dbReference type="PANTHER" id="PTHR30474:SF2">
    <property type="entry name" value="PEPTIDOGLYCAN GLYCOSYLTRANSFERASE FTSW-RELATED"/>
    <property type="match status" value="1"/>
</dbReference>
<evidence type="ECO:0000256" key="10">
    <source>
        <dbReference type="ARBA" id="ARBA00022989"/>
    </source>
</evidence>
<keyword evidence="3" id="KW-1003">Cell membrane</keyword>
<comment type="subcellular location">
    <subcellularLocation>
        <location evidence="1">Cell membrane</location>
        <topology evidence="1">Multi-pass membrane protein</topology>
    </subcellularLocation>
</comment>
<keyword evidence="8" id="KW-0133">Cell shape</keyword>
<evidence type="ECO:0000256" key="12">
    <source>
        <dbReference type="ARBA" id="ARBA00023306"/>
    </source>
</evidence>
<feature type="transmembrane region" description="Helical" evidence="18">
    <location>
        <begin position="81"/>
        <end position="102"/>
    </location>
</feature>
<comment type="catalytic activity">
    <reaction evidence="16">
        <text>[GlcNAc-(1-&gt;4)-Mur2Ac(oyl-L-Ala-gamma-D-Glu-L-Lys-D-Ala-D-Ala)](n)-di-trans,octa-cis-undecaprenyl diphosphate + beta-D-GlcNAc-(1-&gt;4)-Mur2Ac(oyl-L-Ala-gamma-D-Glu-L-Lys-D-Ala-D-Ala)-di-trans,octa-cis-undecaprenyl diphosphate = [GlcNAc-(1-&gt;4)-Mur2Ac(oyl-L-Ala-gamma-D-Glu-L-Lys-D-Ala-D-Ala)](n+1)-di-trans,octa-cis-undecaprenyl diphosphate + di-trans,octa-cis-undecaprenyl diphosphate + H(+)</text>
        <dbReference type="Rhea" id="RHEA:23708"/>
        <dbReference type="Rhea" id="RHEA-COMP:9602"/>
        <dbReference type="Rhea" id="RHEA-COMP:9603"/>
        <dbReference type="ChEBI" id="CHEBI:15378"/>
        <dbReference type="ChEBI" id="CHEBI:58405"/>
        <dbReference type="ChEBI" id="CHEBI:60033"/>
        <dbReference type="ChEBI" id="CHEBI:78435"/>
        <dbReference type="EC" id="2.4.99.28"/>
    </reaction>
</comment>
<feature type="region of interest" description="Disordered" evidence="17">
    <location>
        <begin position="1"/>
        <end position="58"/>
    </location>
</feature>
<evidence type="ECO:0000256" key="18">
    <source>
        <dbReference type="SAM" id="Phobius"/>
    </source>
</evidence>
<feature type="transmembrane region" description="Helical" evidence="18">
    <location>
        <begin position="382"/>
        <end position="404"/>
    </location>
</feature>
<gene>
    <name evidence="19" type="ORF">UFOPK3516_01046</name>
</gene>
<dbReference type="PANTHER" id="PTHR30474">
    <property type="entry name" value="CELL CYCLE PROTEIN"/>
    <property type="match status" value="1"/>
</dbReference>
<evidence type="ECO:0000256" key="5">
    <source>
        <dbReference type="ARBA" id="ARBA00022676"/>
    </source>
</evidence>
<keyword evidence="7 18" id="KW-0812">Transmembrane</keyword>
<evidence type="ECO:0000256" key="17">
    <source>
        <dbReference type="SAM" id="MobiDB-lite"/>
    </source>
</evidence>
<dbReference type="GO" id="GO:0008955">
    <property type="term" value="F:peptidoglycan glycosyltransferase activity"/>
    <property type="evidence" value="ECO:0007669"/>
    <property type="project" value="UniProtKB-EC"/>
</dbReference>
<evidence type="ECO:0000256" key="8">
    <source>
        <dbReference type="ARBA" id="ARBA00022960"/>
    </source>
</evidence>
<keyword evidence="11 18" id="KW-0472">Membrane</keyword>
<feature type="transmembrane region" description="Helical" evidence="18">
    <location>
        <begin position="336"/>
        <end position="361"/>
    </location>
</feature>
<dbReference type="GO" id="GO:0009252">
    <property type="term" value="P:peptidoglycan biosynthetic process"/>
    <property type="evidence" value="ECO:0007669"/>
    <property type="project" value="UniProtKB-KW"/>
</dbReference>
<evidence type="ECO:0000256" key="16">
    <source>
        <dbReference type="ARBA" id="ARBA00049902"/>
    </source>
</evidence>
<dbReference type="EMBL" id="CAFBMB010000082">
    <property type="protein sequence ID" value="CAB4903271.1"/>
    <property type="molecule type" value="Genomic_DNA"/>
</dbReference>
<dbReference type="InterPro" id="IPR001182">
    <property type="entry name" value="FtsW/RodA"/>
</dbReference>
<keyword evidence="9" id="KW-0573">Peptidoglycan synthesis</keyword>
<dbReference type="GO" id="GO:0071555">
    <property type="term" value="P:cell wall organization"/>
    <property type="evidence" value="ECO:0007669"/>
    <property type="project" value="UniProtKB-KW"/>
</dbReference>
<feature type="transmembrane region" description="Helical" evidence="18">
    <location>
        <begin position="410"/>
        <end position="432"/>
    </location>
</feature>
<feature type="transmembrane region" description="Helical" evidence="18">
    <location>
        <begin position="257"/>
        <end position="277"/>
    </location>
</feature>
<dbReference type="GO" id="GO:0032153">
    <property type="term" value="C:cell division site"/>
    <property type="evidence" value="ECO:0007669"/>
    <property type="project" value="TreeGrafter"/>
</dbReference>
<evidence type="ECO:0000256" key="7">
    <source>
        <dbReference type="ARBA" id="ARBA00022692"/>
    </source>
</evidence>
<accession>A0A6J7G5F2</accession>
<dbReference type="NCBIfam" id="TIGR02614">
    <property type="entry name" value="ftsW"/>
    <property type="match status" value="1"/>
</dbReference>
<feature type="compositionally biased region" description="Polar residues" evidence="17">
    <location>
        <begin position="21"/>
        <end position="45"/>
    </location>
</feature>
<evidence type="ECO:0000256" key="4">
    <source>
        <dbReference type="ARBA" id="ARBA00022618"/>
    </source>
</evidence>
<evidence type="ECO:0000313" key="19">
    <source>
        <dbReference type="EMBL" id="CAB4903271.1"/>
    </source>
</evidence>
<dbReference type="EC" id="2.4.99.28" evidence="15"/>
<feature type="compositionally biased region" description="Pro residues" evidence="17">
    <location>
        <begin position="1"/>
        <end position="14"/>
    </location>
</feature>
<keyword evidence="10 18" id="KW-1133">Transmembrane helix</keyword>
<evidence type="ECO:0000256" key="6">
    <source>
        <dbReference type="ARBA" id="ARBA00022679"/>
    </source>
</evidence>